<dbReference type="Pfam" id="PF01584">
    <property type="entry name" value="CheW"/>
    <property type="match status" value="1"/>
</dbReference>
<dbReference type="GO" id="GO:0006935">
    <property type="term" value="P:chemotaxis"/>
    <property type="evidence" value="ECO:0007669"/>
    <property type="project" value="InterPro"/>
</dbReference>
<dbReference type="Gene3D" id="2.40.50.180">
    <property type="entry name" value="CheA-289, Domain 4"/>
    <property type="match status" value="1"/>
</dbReference>
<comment type="caution">
    <text evidence="2">The sequence shown here is derived from an EMBL/GenBank/DDBJ whole genome shotgun (WGS) entry which is preliminary data.</text>
</comment>
<keyword evidence="3" id="KW-1185">Reference proteome</keyword>
<reference evidence="2 3" key="2">
    <citation type="submission" date="2018-03" db="EMBL/GenBank/DDBJ databases">
        <title>The ancient ancestry and fast evolution of plastids.</title>
        <authorList>
            <person name="Moore K.R."/>
            <person name="Magnabosco C."/>
            <person name="Momper L."/>
            <person name="Gold D.A."/>
            <person name="Bosak T."/>
            <person name="Fournier G.P."/>
        </authorList>
    </citation>
    <scope>NUCLEOTIDE SEQUENCE [LARGE SCALE GENOMIC DNA]</scope>
    <source>
        <strain evidence="2 3">ULC007</strain>
    </source>
</reference>
<name>A0A2T1DBG1_9CYAN</name>
<dbReference type="InterPro" id="IPR036061">
    <property type="entry name" value="CheW-like_dom_sf"/>
</dbReference>
<accession>A0A2T1DBG1</accession>
<dbReference type="GO" id="GO:0007165">
    <property type="term" value="P:signal transduction"/>
    <property type="evidence" value="ECO:0007669"/>
    <property type="project" value="InterPro"/>
</dbReference>
<evidence type="ECO:0000313" key="3">
    <source>
        <dbReference type="Proteomes" id="UP000238634"/>
    </source>
</evidence>
<evidence type="ECO:0000259" key="1">
    <source>
        <dbReference type="PROSITE" id="PS50851"/>
    </source>
</evidence>
<protein>
    <submittedName>
        <fullName evidence="2">Chemotaxis protein CheW</fullName>
    </submittedName>
</protein>
<gene>
    <name evidence="2" type="ORF">C7B65_17430</name>
</gene>
<dbReference type="SUPFAM" id="SSF50341">
    <property type="entry name" value="CheW-like"/>
    <property type="match status" value="1"/>
</dbReference>
<dbReference type="SMART" id="SM00260">
    <property type="entry name" value="CheW"/>
    <property type="match status" value="1"/>
</dbReference>
<dbReference type="Gene3D" id="2.30.30.40">
    <property type="entry name" value="SH3 Domains"/>
    <property type="match status" value="1"/>
</dbReference>
<organism evidence="2 3">
    <name type="scientific">Phormidesmis priestleyi ULC007</name>
    <dbReference type="NCBI Taxonomy" id="1920490"/>
    <lineage>
        <taxon>Bacteria</taxon>
        <taxon>Bacillati</taxon>
        <taxon>Cyanobacteriota</taxon>
        <taxon>Cyanophyceae</taxon>
        <taxon>Leptolyngbyales</taxon>
        <taxon>Leptolyngbyaceae</taxon>
        <taxon>Phormidesmis</taxon>
    </lineage>
</organism>
<dbReference type="EMBL" id="PVWG01000023">
    <property type="protein sequence ID" value="PSB17838.1"/>
    <property type="molecule type" value="Genomic_DNA"/>
</dbReference>
<proteinExistence type="predicted"/>
<dbReference type="AlphaFoldDB" id="A0A2T1DBG1"/>
<dbReference type="GO" id="GO:0005829">
    <property type="term" value="C:cytosol"/>
    <property type="evidence" value="ECO:0007669"/>
    <property type="project" value="TreeGrafter"/>
</dbReference>
<dbReference type="PANTHER" id="PTHR22617">
    <property type="entry name" value="CHEMOTAXIS SENSOR HISTIDINE KINASE-RELATED"/>
    <property type="match status" value="1"/>
</dbReference>
<dbReference type="InterPro" id="IPR039315">
    <property type="entry name" value="CheW"/>
</dbReference>
<dbReference type="InterPro" id="IPR002545">
    <property type="entry name" value="CheW-lke_dom"/>
</dbReference>
<reference evidence="2 3" key="1">
    <citation type="submission" date="2018-02" db="EMBL/GenBank/DDBJ databases">
        <authorList>
            <person name="Cohen D.B."/>
            <person name="Kent A.D."/>
        </authorList>
    </citation>
    <scope>NUCLEOTIDE SEQUENCE [LARGE SCALE GENOMIC DNA]</scope>
    <source>
        <strain evidence="2 3">ULC007</strain>
    </source>
</reference>
<dbReference type="OrthoDB" id="9794382at2"/>
<evidence type="ECO:0000313" key="2">
    <source>
        <dbReference type="EMBL" id="PSB17838.1"/>
    </source>
</evidence>
<dbReference type="PROSITE" id="PS50851">
    <property type="entry name" value="CHEW"/>
    <property type="match status" value="1"/>
</dbReference>
<dbReference type="PANTHER" id="PTHR22617:SF43">
    <property type="entry name" value="PROTEIN PILI"/>
    <property type="match status" value="1"/>
</dbReference>
<dbReference type="Proteomes" id="UP000238634">
    <property type="component" value="Unassembled WGS sequence"/>
</dbReference>
<feature type="domain" description="CheW-like" evidence="1">
    <location>
        <begin position="1"/>
        <end position="142"/>
    </location>
</feature>
<sequence length="159" mass="17700">MLMLLFYAGDNLYALDSAHVIEIIPMVVPRKVDHVPNYVAGIFNYRGGLVPIIDLCRLLHGTDCRPRFSTRVIMVHYPANDGKDHPLGLMAERVTETLSRPDLDSKKASQVGDVPYLGDLFMDEKGMIQQIHWQHLVSGDQSAPLFIGGSDRVNGTGRN</sequence>
<dbReference type="STRING" id="1920490.GCA_001895925_01247"/>